<evidence type="ECO:0000313" key="3">
    <source>
        <dbReference type="EMBL" id="MDA0184423.1"/>
    </source>
</evidence>
<dbReference type="InterPro" id="IPR001509">
    <property type="entry name" value="Epimerase_deHydtase"/>
</dbReference>
<comment type="caution">
    <text evidence="3">The sequence shown here is derived from an EMBL/GenBank/DDBJ whole genome shotgun (WGS) entry which is preliminary data.</text>
</comment>
<evidence type="ECO:0000259" key="2">
    <source>
        <dbReference type="Pfam" id="PF01370"/>
    </source>
</evidence>
<proteinExistence type="inferred from homology"/>
<dbReference type="InterPro" id="IPR036291">
    <property type="entry name" value="NAD(P)-bd_dom_sf"/>
</dbReference>
<sequence>MTGGAGFIGSHIVDALLERGHDVRILDSLLEAAHRERPDYLDPRAELIEGDVRDPATIAAALEGVTAVCHQSAMVGLGLDLGDIADYVSHNDLATAQLIRALAPSPVPLVLASSMVVYGEGRYRCSEHGVVRPGPRAASELDAGNFEPPCPGCGRSLVAESVPEGAPLDPRSVYAATKLAQEHLSAAYARETGAPVTALRYHNVYGPRMPRDTPYAGVASIFRSSLAAGKAPRVFEDGGQKRDFVHVRDVARANVLALENGTPGAFNVCSGTPRSVGDMAAALARATEGPEPVITGQWRGGDVRHVFASADNARDVLGFSAVEDFEAGMREFAAAKLRA</sequence>
<dbReference type="EMBL" id="JAPDDP010000075">
    <property type="protein sequence ID" value="MDA0184423.1"/>
    <property type="molecule type" value="Genomic_DNA"/>
</dbReference>
<evidence type="ECO:0000313" key="4">
    <source>
        <dbReference type="Proteomes" id="UP001147653"/>
    </source>
</evidence>
<dbReference type="Proteomes" id="UP001147653">
    <property type="component" value="Unassembled WGS sequence"/>
</dbReference>
<feature type="domain" description="NAD-dependent epimerase/dehydratase" evidence="2">
    <location>
        <begin position="1"/>
        <end position="122"/>
    </location>
</feature>
<comment type="similarity">
    <text evidence="1">Belongs to the NAD(P)-dependent epimerase/dehydratase family.</text>
</comment>
<reference evidence="3" key="1">
    <citation type="submission" date="2022-10" db="EMBL/GenBank/DDBJ databases">
        <title>The WGS of Solirubrobacter phytolaccae KCTC 29190.</title>
        <authorList>
            <person name="Jiang Z."/>
        </authorList>
    </citation>
    <scope>NUCLEOTIDE SEQUENCE</scope>
    <source>
        <strain evidence="3">KCTC 29190</strain>
    </source>
</reference>
<dbReference type="AlphaFoldDB" id="A0A9X3NDH7"/>
<dbReference type="Gene3D" id="3.40.50.720">
    <property type="entry name" value="NAD(P)-binding Rossmann-like Domain"/>
    <property type="match status" value="1"/>
</dbReference>
<gene>
    <name evidence="3" type="ORF">OJ997_29230</name>
</gene>
<protein>
    <submittedName>
        <fullName evidence="3">NAD-dependent epimerase/dehydratase family protein</fullName>
    </submittedName>
</protein>
<evidence type="ECO:0000256" key="1">
    <source>
        <dbReference type="ARBA" id="ARBA00007637"/>
    </source>
</evidence>
<name>A0A9X3NDH7_9ACTN</name>
<dbReference type="PANTHER" id="PTHR43000">
    <property type="entry name" value="DTDP-D-GLUCOSE 4,6-DEHYDRATASE-RELATED"/>
    <property type="match status" value="1"/>
</dbReference>
<dbReference type="SUPFAM" id="SSF51735">
    <property type="entry name" value="NAD(P)-binding Rossmann-fold domains"/>
    <property type="match status" value="1"/>
</dbReference>
<accession>A0A9X3NDH7</accession>
<dbReference type="Pfam" id="PF01370">
    <property type="entry name" value="Epimerase"/>
    <property type="match status" value="2"/>
</dbReference>
<organism evidence="3 4">
    <name type="scientific">Solirubrobacter phytolaccae</name>
    <dbReference type="NCBI Taxonomy" id="1404360"/>
    <lineage>
        <taxon>Bacteria</taxon>
        <taxon>Bacillati</taxon>
        <taxon>Actinomycetota</taxon>
        <taxon>Thermoleophilia</taxon>
        <taxon>Solirubrobacterales</taxon>
        <taxon>Solirubrobacteraceae</taxon>
        <taxon>Solirubrobacter</taxon>
    </lineage>
</organism>
<feature type="domain" description="NAD-dependent epimerase/dehydratase" evidence="2">
    <location>
        <begin position="162"/>
        <end position="269"/>
    </location>
</feature>
<keyword evidence="4" id="KW-1185">Reference proteome</keyword>